<dbReference type="Pfam" id="PF10096">
    <property type="entry name" value="DUF2334"/>
    <property type="match status" value="1"/>
</dbReference>
<organism evidence="1 2">
    <name type="scientific">Alcanivorax sediminis</name>
    <dbReference type="NCBI Taxonomy" id="2663008"/>
    <lineage>
        <taxon>Bacteria</taxon>
        <taxon>Pseudomonadati</taxon>
        <taxon>Pseudomonadota</taxon>
        <taxon>Gammaproteobacteria</taxon>
        <taxon>Oceanospirillales</taxon>
        <taxon>Alcanivoracaceae</taxon>
        <taxon>Alcanivorax</taxon>
    </lineage>
</organism>
<dbReference type="GO" id="GO:0005975">
    <property type="term" value="P:carbohydrate metabolic process"/>
    <property type="evidence" value="ECO:0007669"/>
    <property type="project" value="InterPro"/>
</dbReference>
<dbReference type="EMBL" id="WIRE01000001">
    <property type="protein sequence ID" value="MQX54283.1"/>
    <property type="molecule type" value="Genomic_DNA"/>
</dbReference>
<dbReference type="Gene3D" id="3.20.20.370">
    <property type="entry name" value="Glycoside hydrolase/deacetylase"/>
    <property type="match status" value="1"/>
</dbReference>
<evidence type="ECO:0000313" key="1">
    <source>
        <dbReference type="EMBL" id="MQX54283.1"/>
    </source>
</evidence>
<accession>A0A6N7LVJ1</accession>
<dbReference type="InterPro" id="IPR018763">
    <property type="entry name" value="DUF2334"/>
</dbReference>
<name>A0A6N7LVJ1_9GAMM</name>
<dbReference type="AlphaFoldDB" id="A0A6N7LVJ1"/>
<comment type="caution">
    <text evidence="1">The sequence shown here is derived from an EMBL/GenBank/DDBJ whole genome shotgun (WGS) entry which is preliminary data.</text>
</comment>
<evidence type="ECO:0000313" key="2">
    <source>
        <dbReference type="Proteomes" id="UP000469421"/>
    </source>
</evidence>
<dbReference type="SUPFAM" id="SSF88713">
    <property type="entry name" value="Glycoside hydrolase/deacetylase"/>
    <property type="match status" value="1"/>
</dbReference>
<proteinExistence type="predicted"/>
<dbReference type="Proteomes" id="UP000469421">
    <property type="component" value="Unassembled WGS sequence"/>
</dbReference>
<dbReference type="InterPro" id="IPR011330">
    <property type="entry name" value="Glyco_hydro/deAcase_b/a-brl"/>
</dbReference>
<gene>
    <name evidence="1" type="ORF">GFN93_13590</name>
</gene>
<sequence length="237" mass="26432">MQALVSIHDVMPDTRPQVTGMLERLSLPAEVVTLLVVPGKHWSSDDLDWLRRLQQAGHPLAGHGWSHRCQPPVTLYHQLHSALLSRQVAEHLSFTGAGIVQLVQRSHRWFDEQGLAVSSLYVPPAWALGKVSKAQCAELPFEQVEVLGGLLNTRNGALTRLPLVGFEADTVIRALFLAVFNRMNVNRARKQSLPLRIGLHPFDFSWRLSSQIDELLKQVDVFRRYDGVMNAAAGVAV</sequence>
<protein>
    <submittedName>
        <fullName evidence="1">DUF2334 domain-containing protein</fullName>
    </submittedName>
</protein>
<keyword evidence="2" id="KW-1185">Reference proteome</keyword>
<dbReference type="CDD" id="cd11374">
    <property type="entry name" value="CE4_u10"/>
    <property type="match status" value="1"/>
</dbReference>
<reference evidence="1 2" key="1">
    <citation type="submission" date="2019-10" db="EMBL/GenBank/DDBJ databases">
        <title>Alcanivorax sp.PA15-N-34 draft genome sequence.</title>
        <authorList>
            <person name="Liao X."/>
            <person name="Shao Z."/>
        </authorList>
    </citation>
    <scope>NUCLEOTIDE SEQUENCE [LARGE SCALE GENOMIC DNA]</scope>
    <source>
        <strain evidence="1 2">PA15-N-34</strain>
    </source>
</reference>